<keyword evidence="4" id="KW-1185">Reference proteome</keyword>
<feature type="domain" description="HTH arsR-type" evidence="2">
    <location>
        <begin position="4"/>
        <end position="95"/>
    </location>
</feature>
<evidence type="ECO:0000256" key="1">
    <source>
        <dbReference type="ARBA" id="ARBA00023125"/>
    </source>
</evidence>
<dbReference type="InterPro" id="IPR001845">
    <property type="entry name" value="HTH_ArsR_DNA-bd_dom"/>
</dbReference>
<dbReference type="SMART" id="SM00418">
    <property type="entry name" value="HTH_ARSR"/>
    <property type="match status" value="1"/>
</dbReference>
<proteinExistence type="predicted"/>
<dbReference type="InterPro" id="IPR036390">
    <property type="entry name" value="WH_DNA-bd_sf"/>
</dbReference>
<gene>
    <name evidence="3" type="ORF">ACFSVM_09910</name>
</gene>
<name>A0ABW5SNF2_9BACL</name>
<comment type="caution">
    <text evidence="3">The sequence shown here is derived from an EMBL/GenBank/DDBJ whole genome shotgun (WGS) entry which is preliminary data.</text>
</comment>
<sequence length="171" mass="20179">MSKDIYDVMINPTRMRIVQILASQEKKTATELCELISDVPRTTLYRHINILIDAHVLTVVEERKVRGSVERTLSLNTDELSKQNTMEDVPKKLFTFLMNIYTKFDKYFNRENFKPGNNKIFFNNTILMMDDREFDQFLLELQGLLIKHSHEMSEGRRPRDISIISAPPRRK</sequence>
<evidence type="ECO:0000313" key="3">
    <source>
        <dbReference type="EMBL" id="MFD2700783.1"/>
    </source>
</evidence>
<dbReference type="Proteomes" id="UP001597540">
    <property type="component" value="Unassembled WGS sequence"/>
</dbReference>
<protein>
    <submittedName>
        <fullName evidence="3">Helix-turn-helix domain-containing protein</fullName>
    </submittedName>
</protein>
<dbReference type="Gene3D" id="1.10.10.10">
    <property type="entry name" value="Winged helix-like DNA-binding domain superfamily/Winged helix DNA-binding domain"/>
    <property type="match status" value="1"/>
</dbReference>
<dbReference type="EMBL" id="JBHUMJ010000002">
    <property type="protein sequence ID" value="MFD2700783.1"/>
    <property type="molecule type" value="Genomic_DNA"/>
</dbReference>
<organism evidence="3 4">
    <name type="scientific">Paenibacillus shunpengii</name>
    <dbReference type="NCBI Taxonomy" id="2054424"/>
    <lineage>
        <taxon>Bacteria</taxon>
        <taxon>Bacillati</taxon>
        <taxon>Bacillota</taxon>
        <taxon>Bacilli</taxon>
        <taxon>Bacillales</taxon>
        <taxon>Paenibacillaceae</taxon>
        <taxon>Paenibacillus</taxon>
    </lineage>
</organism>
<dbReference type="InterPro" id="IPR011991">
    <property type="entry name" value="ArsR-like_HTH"/>
</dbReference>
<dbReference type="RefSeq" id="WP_379261794.1">
    <property type="nucleotide sequence ID" value="NZ_JBHUMJ010000002.1"/>
</dbReference>
<keyword evidence="1" id="KW-0238">DNA-binding</keyword>
<dbReference type="SUPFAM" id="SSF46785">
    <property type="entry name" value="Winged helix' DNA-binding domain"/>
    <property type="match status" value="1"/>
</dbReference>
<dbReference type="CDD" id="cd00090">
    <property type="entry name" value="HTH_ARSR"/>
    <property type="match status" value="1"/>
</dbReference>
<dbReference type="InterPro" id="IPR036388">
    <property type="entry name" value="WH-like_DNA-bd_sf"/>
</dbReference>
<dbReference type="Pfam" id="PF12840">
    <property type="entry name" value="HTH_20"/>
    <property type="match status" value="1"/>
</dbReference>
<reference evidence="4" key="1">
    <citation type="journal article" date="2019" name="Int. J. Syst. Evol. Microbiol.">
        <title>The Global Catalogue of Microorganisms (GCM) 10K type strain sequencing project: providing services to taxonomists for standard genome sequencing and annotation.</title>
        <authorList>
            <consortium name="The Broad Institute Genomics Platform"/>
            <consortium name="The Broad Institute Genome Sequencing Center for Infectious Disease"/>
            <person name="Wu L."/>
            <person name="Ma J."/>
        </authorList>
    </citation>
    <scope>NUCLEOTIDE SEQUENCE [LARGE SCALE GENOMIC DNA]</scope>
    <source>
        <strain evidence="4">KCTC 33849</strain>
    </source>
</reference>
<dbReference type="Gene3D" id="6.10.140.2180">
    <property type="match status" value="1"/>
</dbReference>
<accession>A0ABW5SNF2</accession>
<evidence type="ECO:0000259" key="2">
    <source>
        <dbReference type="SMART" id="SM00418"/>
    </source>
</evidence>
<evidence type="ECO:0000313" key="4">
    <source>
        <dbReference type="Proteomes" id="UP001597540"/>
    </source>
</evidence>